<feature type="domain" description="LCN-type CS-alpha/beta" evidence="5">
    <location>
        <begin position="22"/>
        <end position="83"/>
    </location>
</feature>
<evidence type="ECO:0000313" key="6">
    <source>
        <dbReference type="EMBL" id="WLF82736.1"/>
    </source>
</evidence>
<dbReference type="PROSITE" id="PS51863">
    <property type="entry name" value="LCN_CSAB"/>
    <property type="match status" value="1"/>
</dbReference>
<evidence type="ECO:0000259" key="5">
    <source>
        <dbReference type="PROSITE" id="PS51863"/>
    </source>
</evidence>
<dbReference type="CDD" id="cd23106">
    <property type="entry name" value="neurotoxins_LC_scorpion"/>
    <property type="match status" value="1"/>
</dbReference>
<organism evidence="6">
    <name type="scientific">Tityus melici</name>
    <dbReference type="NCBI Taxonomy" id="3026321"/>
    <lineage>
        <taxon>Eukaryota</taxon>
        <taxon>Metazoa</taxon>
        <taxon>Ecdysozoa</taxon>
        <taxon>Arthropoda</taxon>
        <taxon>Chelicerata</taxon>
        <taxon>Arachnida</taxon>
        <taxon>Scorpiones</taxon>
        <taxon>Buthida</taxon>
        <taxon>Buthoidea</taxon>
        <taxon>Buthidae</taxon>
        <taxon>Tityus</taxon>
    </lineage>
</organism>
<dbReference type="InterPro" id="IPR002061">
    <property type="entry name" value="Scorpion_toxinL/defensin"/>
</dbReference>
<evidence type="ECO:0000256" key="1">
    <source>
        <dbReference type="ARBA" id="ARBA00004613"/>
    </source>
</evidence>
<dbReference type="Gene3D" id="3.30.30.10">
    <property type="entry name" value="Knottin, scorpion toxin-like"/>
    <property type="match status" value="1"/>
</dbReference>
<dbReference type="InterPro" id="IPR044062">
    <property type="entry name" value="LCN-type_CS_alpha_beta_dom"/>
</dbReference>
<dbReference type="GO" id="GO:0019871">
    <property type="term" value="F:sodium channel inhibitor activity"/>
    <property type="evidence" value="ECO:0007669"/>
    <property type="project" value="InterPro"/>
</dbReference>
<keyword evidence="3" id="KW-1015">Disulfide bond</keyword>
<dbReference type="SUPFAM" id="SSF57095">
    <property type="entry name" value="Scorpion toxin-like"/>
    <property type="match status" value="1"/>
</dbReference>
<evidence type="ECO:0000256" key="3">
    <source>
        <dbReference type="ARBA" id="ARBA00023157"/>
    </source>
</evidence>
<protein>
    <submittedName>
        <fullName evidence="6">NaTx</fullName>
    </submittedName>
</protein>
<evidence type="ECO:0000256" key="4">
    <source>
        <dbReference type="SAM" id="SignalP"/>
    </source>
</evidence>
<dbReference type="Pfam" id="PF00537">
    <property type="entry name" value="Toxin_3"/>
    <property type="match status" value="1"/>
</dbReference>
<accession>A0AA49K9N2</accession>
<keyword evidence="2" id="KW-0964">Secreted</keyword>
<sequence length="85" mass="9348">MAAGWACLLVSLVLLWGAAGNRNGFLLDRNFCRIKCSFLGSNSMCADRCTVLGASAGYCNNYACFCTDLRDRVKIWGDSVRCRKP</sequence>
<dbReference type="EMBL" id="OQ368616">
    <property type="protein sequence ID" value="WLF82736.1"/>
    <property type="molecule type" value="mRNA"/>
</dbReference>
<dbReference type="InterPro" id="IPR036574">
    <property type="entry name" value="Scorpion_toxin-like_sf"/>
</dbReference>
<feature type="signal peptide" evidence="4">
    <location>
        <begin position="1"/>
        <end position="20"/>
    </location>
</feature>
<evidence type="ECO:0000256" key="2">
    <source>
        <dbReference type="ARBA" id="ARBA00022525"/>
    </source>
</evidence>
<comment type="subcellular location">
    <subcellularLocation>
        <location evidence="1">Secreted</location>
    </subcellularLocation>
</comment>
<keyword evidence="4" id="KW-0732">Signal</keyword>
<name>A0AA49K9N2_9SCOR</name>
<dbReference type="GO" id="GO:0005576">
    <property type="term" value="C:extracellular region"/>
    <property type="evidence" value="ECO:0007669"/>
    <property type="project" value="UniProtKB-SubCell"/>
</dbReference>
<proteinExistence type="evidence at transcript level"/>
<feature type="chain" id="PRO_5041376696" evidence="4">
    <location>
        <begin position="21"/>
        <end position="85"/>
    </location>
</feature>
<dbReference type="AlphaFoldDB" id="A0AA49K9N2"/>
<reference evidence="6" key="1">
    <citation type="submission" date="2023-01" db="EMBL/GenBank/DDBJ databases">
        <title>Tityus melici venom characterization: a new scorpion of medical importance.</title>
        <authorList>
            <person name="Kalapothakis Y."/>
            <person name="Miranda K."/>
            <person name="Aragao M."/>
            <person name="Larangote D."/>
            <person name="Braga-Pereira G."/>
            <person name="Noetzold M."/>
            <person name="Molina D."/>
            <person name="Langer R."/>
            <person name="Conceicao I.M."/>
            <person name="Guerra-Duarte C."/>
            <person name="Kalapothakis E."/>
            <person name="Chavez-Olortegui C."/>
            <person name="Borges A."/>
        </authorList>
    </citation>
    <scope>NUCLEOTIDE SEQUENCE</scope>
    <source>
        <strain evidence="6">Tme31</strain>
    </source>
</reference>